<gene>
    <name evidence="6" type="ORF">DFQ12_0653</name>
</gene>
<keyword evidence="3 5" id="KW-1133">Transmembrane helix</keyword>
<evidence type="ECO:0000313" key="6">
    <source>
        <dbReference type="EMBL" id="RKE55814.1"/>
    </source>
</evidence>
<feature type="transmembrane region" description="Helical" evidence="5">
    <location>
        <begin position="44"/>
        <end position="62"/>
    </location>
</feature>
<comment type="subcellular location">
    <subcellularLocation>
        <location evidence="1">Membrane</location>
        <topology evidence="1">Multi-pass membrane protein</topology>
    </subcellularLocation>
</comment>
<dbReference type="EMBL" id="RAPY01000001">
    <property type="protein sequence ID" value="RKE55814.1"/>
    <property type="molecule type" value="Genomic_DNA"/>
</dbReference>
<sequence length="112" mass="12508">MDNKTTAIVSYITIVGWLIAYFSYKNRTEKDAYVSYHLEQSLGVFIFSIIISVITGILITVIPTLSGIFSLLTLAPLILLVLGIINASNEVTKPVPLIGSFFERKFSFLQKF</sequence>
<name>A0A420BGG1_SPHD1</name>
<dbReference type="RefSeq" id="WP_120257560.1">
    <property type="nucleotide sequence ID" value="NZ_RAPY01000001.1"/>
</dbReference>
<evidence type="ECO:0000256" key="4">
    <source>
        <dbReference type="ARBA" id="ARBA00023136"/>
    </source>
</evidence>
<dbReference type="OrthoDB" id="6400719at2"/>
<protein>
    <recommendedName>
        <fullName evidence="8">Import component protein</fullName>
    </recommendedName>
</protein>
<evidence type="ECO:0000256" key="5">
    <source>
        <dbReference type="SAM" id="Phobius"/>
    </source>
</evidence>
<evidence type="ECO:0008006" key="8">
    <source>
        <dbReference type="Google" id="ProtNLM"/>
    </source>
</evidence>
<dbReference type="Proteomes" id="UP000286246">
    <property type="component" value="Unassembled WGS sequence"/>
</dbReference>
<keyword evidence="7" id="KW-1185">Reference proteome</keyword>
<proteinExistence type="predicted"/>
<evidence type="ECO:0000256" key="1">
    <source>
        <dbReference type="ARBA" id="ARBA00004141"/>
    </source>
</evidence>
<keyword evidence="4 5" id="KW-0472">Membrane</keyword>
<keyword evidence="2 5" id="KW-0812">Transmembrane</keyword>
<dbReference type="Pfam" id="PF09685">
    <property type="entry name" value="MamF_MmsF"/>
    <property type="match status" value="1"/>
</dbReference>
<dbReference type="AlphaFoldDB" id="A0A420BGG1"/>
<feature type="transmembrane region" description="Helical" evidence="5">
    <location>
        <begin position="6"/>
        <end position="24"/>
    </location>
</feature>
<evidence type="ECO:0000313" key="7">
    <source>
        <dbReference type="Proteomes" id="UP000286246"/>
    </source>
</evidence>
<comment type="caution">
    <text evidence="6">The sequence shown here is derived from an EMBL/GenBank/DDBJ whole genome shotgun (WGS) entry which is preliminary data.</text>
</comment>
<dbReference type="InterPro" id="IPR019109">
    <property type="entry name" value="MamF_MmsF"/>
</dbReference>
<organism evidence="6 7">
    <name type="scientific">Sphingobacterium detergens</name>
    <dbReference type="NCBI Taxonomy" id="1145106"/>
    <lineage>
        <taxon>Bacteria</taxon>
        <taxon>Pseudomonadati</taxon>
        <taxon>Bacteroidota</taxon>
        <taxon>Sphingobacteriia</taxon>
        <taxon>Sphingobacteriales</taxon>
        <taxon>Sphingobacteriaceae</taxon>
        <taxon>Sphingobacterium</taxon>
    </lineage>
</organism>
<evidence type="ECO:0000256" key="2">
    <source>
        <dbReference type="ARBA" id="ARBA00022692"/>
    </source>
</evidence>
<evidence type="ECO:0000256" key="3">
    <source>
        <dbReference type="ARBA" id="ARBA00022989"/>
    </source>
</evidence>
<accession>A0A420BGG1</accession>
<reference evidence="6 7" key="1">
    <citation type="submission" date="2018-09" db="EMBL/GenBank/DDBJ databases">
        <title>Genomic Encyclopedia of Type Strains, Phase III (KMG-III): the genomes of soil and plant-associated and newly described type strains.</title>
        <authorList>
            <person name="Whitman W."/>
        </authorList>
    </citation>
    <scope>NUCLEOTIDE SEQUENCE [LARGE SCALE GENOMIC DNA]</scope>
    <source>
        <strain evidence="6 7">CECT 7938</strain>
    </source>
</reference>
<feature type="transmembrane region" description="Helical" evidence="5">
    <location>
        <begin position="68"/>
        <end position="87"/>
    </location>
</feature>